<dbReference type="PANTHER" id="PTHR43459:SF1">
    <property type="entry name" value="EG:BACN32G11.4 PROTEIN"/>
    <property type="match status" value="1"/>
</dbReference>
<evidence type="ECO:0000313" key="3">
    <source>
        <dbReference type="Proteomes" id="UP000242957"/>
    </source>
</evidence>
<name>A0A1G9YPX7_9PSED</name>
<organism evidence="2 3">
    <name type="scientific">Pseudomonas jinjuensis</name>
    <dbReference type="NCBI Taxonomy" id="198616"/>
    <lineage>
        <taxon>Bacteria</taxon>
        <taxon>Pseudomonadati</taxon>
        <taxon>Pseudomonadota</taxon>
        <taxon>Gammaproteobacteria</taxon>
        <taxon>Pseudomonadales</taxon>
        <taxon>Pseudomonadaceae</taxon>
        <taxon>Pseudomonas</taxon>
    </lineage>
</organism>
<dbReference type="AlphaFoldDB" id="A0A1G9YPX7"/>
<proteinExistence type="inferred from homology"/>
<dbReference type="InterPro" id="IPR001753">
    <property type="entry name" value="Enoyl-CoA_hydra/iso"/>
</dbReference>
<dbReference type="InterPro" id="IPR029045">
    <property type="entry name" value="ClpP/crotonase-like_dom_sf"/>
</dbReference>
<dbReference type="STRING" id="198616.SAMN05216193_101136"/>
<dbReference type="SUPFAM" id="SSF52096">
    <property type="entry name" value="ClpP/crotonase"/>
    <property type="match status" value="1"/>
</dbReference>
<sequence>MNPQPPVLYSVEAGIARLVLNRPDDGNAISLAFCAAFADAVEQIARADLRVLVISANGPRFCSGGDIGEFVENRKRLPEHIGAMLERLNPAMKQLASLPVPVVSVVHGSAGGAGIALACCADFVLASDRVRVRGGYTAIGLTPDIGASYHVAQRIGAARAKRLFILNETFDARQCLAMGLFDQLHAPGELAGAAEALIRTLACGATTAFGLVKQLCDGAAGRDVQTHLDIEGAALLASTRSADAREGVQAFIEKREPRFTGHPLSQGG</sequence>
<comment type="similarity">
    <text evidence="1">Belongs to the enoyl-CoA hydratase/isomerase family.</text>
</comment>
<dbReference type="InterPro" id="IPR014748">
    <property type="entry name" value="Enoyl-CoA_hydra_C"/>
</dbReference>
<dbReference type="RefSeq" id="WP_084313150.1">
    <property type="nucleotide sequence ID" value="NZ_FNIJ01000001.1"/>
</dbReference>
<accession>A0A1G9YPX7</accession>
<dbReference type="Pfam" id="PF00378">
    <property type="entry name" value="ECH_1"/>
    <property type="match status" value="1"/>
</dbReference>
<dbReference type="GO" id="GO:0016853">
    <property type="term" value="F:isomerase activity"/>
    <property type="evidence" value="ECO:0007669"/>
    <property type="project" value="UniProtKB-KW"/>
</dbReference>
<evidence type="ECO:0000256" key="1">
    <source>
        <dbReference type="ARBA" id="ARBA00005254"/>
    </source>
</evidence>
<dbReference type="CDD" id="cd06558">
    <property type="entry name" value="crotonase-like"/>
    <property type="match status" value="1"/>
</dbReference>
<dbReference type="PANTHER" id="PTHR43459">
    <property type="entry name" value="ENOYL-COA HYDRATASE"/>
    <property type="match status" value="1"/>
</dbReference>
<protein>
    <submittedName>
        <fullName evidence="2">2-(1,2-epoxy-1,2-dihydrophenyl)acetyl-CoA isomerase</fullName>
    </submittedName>
</protein>
<dbReference type="Proteomes" id="UP000242957">
    <property type="component" value="Unassembled WGS sequence"/>
</dbReference>
<dbReference type="OrthoDB" id="9777711at2"/>
<dbReference type="Gene3D" id="3.90.226.10">
    <property type="entry name" value="2-enoyl-CoA Hydratase, Chain A, domain 1"/>
    <property type="match status" value="1"/>
</dbReference>
<dbReference type="Gene3D" id="1.10.12.10">
    <property type="entry name" value="Lyase 2-enoyl-coa Hydratase, Chain A, domain 2"/>
    <property type="match status" value="1"/>
</dbReference>
<reference evidence="3" key="1">
    <citation type="submission" date="2016-10" db="EMBL/GenBank/DDBJ databases">
        <authorList>
            <person name="Varghese N."/>
            <person name="Submissions S."/>
        </authorList>
    </citation>
    <scope>NUCLEOTIDE SEQUENCE [LARGE SCALE GENOMIC DNA]</scope>
    <source>
        <strain evidence="3">JCM 21621</strain>
    </source>
</reference>
<keyword evidence="3" id="KW-1185">Reference proteome</keyword>
<evidence type="ECO:0000313" key="2">
    <source>
        <dbReference type="EMBL" id="SDN10563.1"/>
    </source>
</evidence>
<keyword evidence="2" id="KW-0413">Isomerase</keyword>
<gene>
    <name evidence="2" type="ORF">SAMN05216193_101136</name>
</gene>
<dbReference type="EMBL" id="FNIJ01000001">
    <property type="protein sequence ID" value="SDN10563.1"/>
    <property type="molecule type" value="Genomic_DNA"/>
</dbReference>